<evidence type="ECO:0000256" key="1">
    <source>
        <dbReference type="ARBA" id="ARBA00022670"/>
    </source>
</evidence>
<accession>A0ABD3QIX8</accession>
<gene>
    <name evidence="7" type="ORF">ACHAWO_001406</name>
</gene>
<protein>
    <recommendedName>
        <fullName evidence="9">Peptidase A1 domain-containing protein</fullName>
    </recommendedName>
</protein>
<keyword evidence="4" id="KW-0378">Hydrolase</keyword>
<feature type="chain" id="PRO_5044862973" description="Peptidase A1 domain-containing protein" evidence="6">
    <location>
        <begin position="31"/>
        <end position="387"/>
    </location>
</feature>
<dbReference type="InterPro" id="IPR021109">
    <property type="entry name" value="Peptidase_aspartic_dom_sf"/>
</dbReference>
<keyword evidence="3" id="KW-0064">Aspartyl protease</keyword>
<keyword evidence="1" id="KW-0645">Protease</keyword>
<dbReference type="PANTHER" id="PTHR47965">
    <property type="entry name" value="ASPARTYL PROTEASE-RELATED"/>
    <property type="match status" value="1"/>
</dbReference>
<dbReference type="EMBL" id="JALLPJ020000234">
    <property type="protein sequence ID" value="KAL3797925.1"/>
    <property type="molecule type" value="Genomic_DNA"/>
</dbReference>
<dbReference type="PANTHER" id="PTHR47965:SF12">
    <property type="entry name" value="ASPARTIC PROTEINASE 3-RELATED"/>
    <property type="match status" value="1"/>
</dbReference>
<dbReference type="SUPFAM" id="SSF50630">
    <property type="entry name" value="Acid proteases"/>
    <property type="match status" value="1"/>
</dbReference>
<organism evidence="7 8">
    <name type="scientific">Cyclotella atomus</name>
    <dbReference type="NCBI Taxonomy" id="382360"/>
    <lineage>
        <taxon>Eukaryota</taxon>
        <taxon>Sar</taxon>
        <taxon>Stramenopiles</taxon>
        <taxon>Ochrophyta</taxon>
        <taxon>Bacillariophyta</taxon>
        <taxon>Coscinodiscophyceae</taxon>
        <taxon>Thalassiosirophycidae</taxon>
        <taxon>Stephanodiscales</taxon>
        <taxon>Stephanodiscaceae</taxon>
        <taxon>Cyclotella</taxon>
    </lineage>
</organism>
<keyword evidence="8" id="KW-1185">Reference proteome</keyword>
<evidence type="ECO:0000256" key="3">
    <source>
        <dbReference type="ARBA" id="ARBA00022750"/>
    </source>
</evidence>
<evidence type="ECO:0008006" key="9">
    <source>
        <dbReference type="Google" id="ProtNLM"/>
    </source>
</evidence>
<keyword evidence="5" id="KW-0865">Zymogen</keyword>
<evidence type="ECO:0000313" key="8">
    <source>
        <dbReference type="Proteomes" id="UP001530400"/>
    </source>
</evidence>
<name>A0ABD3QIX8_9STRA</name>
<comment type="caution">
    <text evidence="7">The sequence shown here is derived from an EMBL/GenBank/DDBJ whole genome shotgun (WGS) entry which is preliminary data.</text>
</comment>
<dbReference type="Proteomes" id="UP001530400">
    <property type="component" value="Unassembled WGS sequence"/>
</dbReference>
<evidence type="ECO:0000256" key="6">
    <source>
        <dbReference type="SAM" id="SignalP"/>
    </source>
</evidence>
<evidence type="ECO:0000256" key="5">
    <source>
        <dbReference type="ARBA" id="ARBA00023145"/>
    </source>
</evidence>
<evidence type="ECO:0000256" key="4">
    <source>
        <dbReference type="ARBA" id="ARBA00022801"/>
    </source>
</evidence>
<reference evidence="7 8" key="1">
    <citation type="submission" date="2024-10" db="EMBL/GenBank/DDBJ databases">
        <title>Updated reference genomes for cyclostephanoid diatoms.</title>
        <authorList>
            <person name="Roberts W.R."/>
            <person name="Alverson A.J."/>
        </authorList>
    </citation>
    <scope>NUCLEOTIDE SEQUENCE [LARGE SCALE GENOMIC DNA]</scope>
    <source>
        <strain evidence="7 8">AJA010-31</strain>
    </source>
</reference>
<dbReference type="GO" id="GO:0004190">
    <property type="term" value="F:aspartic-type endopeptidase activity"/>
    <property type="evidence" value="ECO:0007669"/>
    <property type="project" value="UniProtKB-KW"/>
</dbReference>
<evidence type="ECO:0000313" key="7">
    <source>
        <dbReference type="EMBL" id="KAL3797925.1"/>
    </source>
</evidence>
<dbReference type="InterPro" id="IPR001461">
    <property type="entry name" value="Aspartic_peptidase_A1"/>
</dbReference>
<dbReference type="Gene3D" id="2.40.70.10">
    <property type="entry name" value="Acid Proteases"/>
    <property type="match status" value="2"/>
</dbReference>
<feature type="signal peptide" evidence="6">
    <location>
        <begin position="1"/>
        <end position="30"/>
    </location>
</feature>
<evidence type="ECO:0000256" key="2">
    <source>
        <dbReference type="ARBA" id="ARBA00022729"/>
    </source>
</evidence>
<dbReference type="GO" id="GO:0006508">
    <property type="term" value="P:proteolysis"/>
    <property type="evidence" value="ECO:0007669"/>
    <property type="project" value="UniProtKB-KW"/>
</dbReference>
<proteinExistence type="predicted"/>
<sequence length="387" mass="42655">MPEVICTRRASIISVLTSSAVLLNLSGTSAQESTEKTFATPSLTIPLHYEPKLSAYIIEYTVGERRSKFGAIVDTGSPFLVVPRTDTCRPDYPWGCYRPEESREAVGLKPTRERFDGNEGWVEWREGLFSFLPEGSNTIINTELAASSLALLFPHSSSMTFGVISETLMDGPGGIFLGLVKNTDSWIRPSFLGQSQVTAFSVDLRKRDGITPSLTLFGTPQEMMSTDSTKASYNYSASLGPSDYIPLTTELNKRYGDPTIHYVAVASSIKVNGFTLASSSRKDGRLFVIFDTGCSGMTISPDLFDDQYSLARSQRAKNVWDTVEVEFKTNSGETVTLNAKRPITTPLISDRPWGKKLDGHLIVLGLAFLDNLKMTIDADNSKIWFTE</sequence>
<keyword evidence="2 6" id="KW-0732">Signal</keyword>
<dbReference type="AlphaFoldDB" id="A0ABD3QIX8"/>